<evidence type="ECO:0000256" key="3">
    <source>
        <dbReference type="ARBA" id="ARBA00022898"/>
    </source>
</evidence>
<dbReference type="InterPro" id="IPR050147">
    <property type="entry name" value="Ser/Thr_Dehydratase"/>
</dbReference>
<dbReference type="AlphaFoldDB" id="A0A379W0Q9"/>
<comment type="cofactor">
    <cofactor evidence="1">
        <name>pyridoxal 5'-phosphate</name>
        <dbReference type="ChEBI" id="CHEBI:597326"/>
    </cofactor>
</comment>
<dbReference type="EMBL" id="UGXR01000001">
    <property type="protein sequence ID" value="SUH12084.1"/>
    <property type="molecule type" value="Genomic_DNA"/>
</dbReference>
<sequence length="81" mass="9012">MAESQPLSVAPEGAEYLRAVLRAPVYEAAQVTPLQKMEKLSSRLDNVILVKREDRQPVHSFKLRGAYAMMAGLTEEQKPTA</sequence>
<dbReference type="InterPro" id="IPR001926">
    <property type="entry name" value="TrpB-like_PALP"/>
</dbReference>
<dbReference type="PANTHER" id="PTHR48078">
    <property type="entry name" value="THREONINE DEHYDRATASE, MITOCHONDRIAL-RELATED"/>
    <property type="match status" value="1"/>
</dbReference>
<reference evidence="6 7" key="1">
    <citation type="submission" date="2018-06" db="EMBL/GenBank/DDBJ databases">
        <authorList>
            <consortium name="Pathogen Informatics"/>
            <person name="Doyle S."/>
        </authorList>
    </citation>
    <scope>NUCLEOTIDE SEQUENCE [LARGE SCALE GENOMIC DNA]</scope>
    <source>
        <strain evidence="6 7">NCTC8256</strain>
    </source>
</reference>
<dbReference type="InterPro" id="IPR000634">
    <property type="entry name" value="Ser/Thr_deHydtase_PyrdxlP-BS"/>
</dbReference>
<gene>
    <name evidence="6" type="primary">ilvA_2</name>
    <name evidence="6" type="ORF">NCTC8256_06176</name>
</gene>
<dbReference type="SUPFAM" id="SSF53686">
    <property type="entry name" value="Tryptophan synthase beta subunit-like PLP-dependent enzymes"/>
    <property type="match status" value="1"/>
</dbReference>
<dbReference type="PANTHER" id="PTHR48078:SF11">
    <property type="entry name" value="THREONINE DEHYDRATASE, MITOCHONDRIAL"/>
    <property type="match status" value="1"/>
</dbReference>
<feature type="domain" description="Tryptophan synthase beta chain-like PALP" evidence="5">
    <location>
        <begin position="29"/>
        <end position="78"/>
    </location>
</feature>
<evidence type="ECO:0000259" key="5">
    <source>
        <dbReference type="Pfam" id="PF00291"/>
    </source>
</evidence>
<dbReference type="PROSITE" id="PS00165">
    <property type="entry name" value="DEHYDRATASE_SER_THR"/>
    <property type="match status" value="1"/>
</dbReference>
<dbReference type="GO" id="GO:0009097">
    <property type="term" value="P:isoleucine biosynthetic process"/>
    <property type="evidence" value="ECO:0007669"/>
    <property type="project" value="TreeGrafter"/>
</dbReference>
<dbReference type="GO" id="GO:0004794">
    <property type="term" value="F:threonine deaminase activity"/>
    <property type="evidence" value="ECO:0007669"/>
    <property type="project" value="UniProtKB-EC"/>
</dbReference>
<dbReference type="GO" id="GO:0003941">
    <property type="term" value="F:L-serine ammonia-lyase activity"/>
    <property type="evidence" value="ECO:0007669"/>
    <property type="project" value="TreeGrafter"/>
</dbReference>
<comment type="similarity">
    <text evidence="2">Belongs to the serine/threonine dehydratase family.</text>
</comment>
<dbReference type="Gene3D" id="3.40.50.1100">
    <property type="match status" value="2"/>
</dbReference>
<evidence type="ECO:0000256" key="1">
    <source>
        <dbReference type="ARBA" id="ARBA00001933"/>
    </source>
</evidence>
<evidence type="ECO:0000313" key="6">
    <source>
        <dbReference type="EMBL" id="SUH12084.1"/>
    </source>
</evidence>
<evidence type="ECO:0000313" key="7">
    <source>
        <dbReference type="Proteomes" id="UP000254346"/>
    </source>
</evidence>
<dbReference type="EC" id="4.3.1.19" evidence="6"/>
<dbReference type="Proteomes" id="UP000254346">
    <property type="component" value="Unassembled WGS sequence"/>
</dbReference>
<name>A0A379W0Q9_SALET</name>
<organism evidence="6 7">
    <name type="scientific">Salmonella enterica I</name>
    <dbReference type="NCBI Taxonomy" id="59201"/>
    <lineage>
        <taxon>Bacteria</taxon>
        <taxon>Pseudomonadati</taxon>
        <taxon>Pseudomonadota</taxon>
        <taxon>Gammaproteobacteria</taxon>
        <taxon>Enterobacterales</taxon>
        <taxon>Enterobacteriaceae</taxon>
        <taxon>Salmonella</taxon>
    </lineage>
</organism>
<dbReference type="GO" id="GO:0030170">
    <property type="term" value="F:pyridoxal phosphate binding"/>
    <property type="evidence" value="ECO:0007669"/>
    <property type="project" value="InterPro"/>
</dbReference>
<protein>
    <submittedName>
        <fullName evidence="6">Threonine dehydratase</fullName>
        <ecNumber evidence="6">4.3.1.19</ecNumber>
    </submittedName>
</protein>
<keyword evidence="4 6" id="KW-0456">Lyase</keyword>
<dbReference type="GO" id="GO:0006567">
    <property type="term" value="P:L-threonine catabolic process"/>
    <property type="evidence" value="ECO:0007669"/>
    <property type="project" value="TreeGrafter"/>
</dbReference>
<keyword evidence="3" id="KW-0663">Pyridoxal phosphate</keyword>
<accession>A0A379W0Q9</accession>
<proteinExistence type="inferred from homology"/>
<evidence type="ECO:0000256" key="4">
    <source>
        <dbReference type="ARBA" id="ARBA00023239"/>
    </source>
</evidence>
<dbReference type="GO" id="GO:0006565">
    <property type="term" value="P:L-serine catabolic process"/>
    <property type="evidence" value="ECO:0007669"/>
    <property type="project" value="TreeGrafter"/>
</dbReference>
<dbReference type="InterPro" id="IPR036052">
    <property type="entry name" value="TrpB-like_PALP_sf"/>
</dbReference>
<dbReference type="Pfam" id="PF00291">
    <property type="entry name" value="PALP"/>
    <property type="match status" value="1"/>
</dbReference>
<evidence type="ECO:0000256" key="2">
    <source>
        <dbReference type="ARBA" id="ARBA00010869"/>
    </source>
</evidence>